<evidence type="ECO:0000259" key="6">
    <source>
        <dbReference type="Pfam" id="PF00135"/>
    </source>
</evidence>
<evidence type="ECO:0000256" key="1">
    <source>
        <dbReference type="ARBA" id="ARBA00005964"/>
    </source>
</evidence>
<evidence type="ECO:0000256" key="3">
    <source>
        <dbReference type="ARBA" id="ARBA00022801"/>
    </source>
</evidence>
<evidence type="ECO:0000256" key="5">
    <source>
        <dbReference type="SAM" id="SignalP"/>
    </source>
</evidence>
<dbReference type="InterPro" id="IPR002018">
    <property type="entry name" value="CarbesteraseB"/>
</dbReference>
<evidence type="ECO:0000256" key="2">
    <source>
        <dbReference type="ARBA" id="ARBA00022487"/>
    </source>
</evidence>
<keyword evidence="8" id="KW-1185">Reference proteome</keyword>
<keyword evidence="3" id="KW-0378">Hydrolase</keyword>
<protein>
    <recommendedName>
        <fullName evidence="6">Carboxylesterase type B domain-containing protein</fullName>
    </recommendedName>
</protein>
<feature type="domain" description="Carboxylesterase type B" evidence="6">
    <location>
        <begin position="22"/>
        <end position="533"/>
    </location>
</feature>
<comment type="similarity">
    <text evidence="1">Belongs to the type-B carboxylesterase/lipase family.</text>
</comment>
<keyword evidence="5" id="KW-0732">Signal</keyword>
<dbReference type="EMBL" id="OU963910">
    <property type="protein sequence ID" value="CAH2983529.1"/>
    <property type="molecule type" value="Genomic_DNA"/>
</dbReference>
<dbReference type="SUPFAM" id="SSF53474">
    <property type="entry name" value="alpha/beta-Hydrolases"/>
    <property type="match status" value="1"/>
</dbReference>
<reference evidence="7" key="1">
    <citation type="submission" date="2021-12" db="EMBL/GenBank/DDBJ databases">
        <authorList>
            <person name="King R."/>
        </authorList>
    </citation>
    <scope>NUCLEOTIDE SEQUENCE</scope>
</reference>
<organism evidence="7 8">
    <name type="scientific">Chilo suppressalis</name>
    <name type="common">Asiatic rice borer moth</name>
    <dbReference type="NCBI Taxonomy" id="168631"/>
    <lineage>
        <taxon>Eukaryota</taxon>
        <taxon>Metazoa</taxon>
        <taxon>Ecdysozoa</taxon>
        <taxon>Arthropoda</taxon>
        <taxon>Hexapoda</taxon>
        <taxon>Insecta</taxon>
        <taxon>Pterygota</taxon>
        <taxon>Neoptera</taxon>
        <taxon>Endopterygota</taxon>
        <taxon>Lepidoptera</taxon>
        <taxon>Glossata</taxon>
        <taxon>Ditrysia</taxon>
        <taxon>Pyraloidea</taxon>
        <taxon>Crambidae</taxon>
        <taxon>Crambinae</taxon>
        <taxon>Chilo</taxon>
    </lineage>
</organism>
<evidence type="ECO:0000313" key="7">
    <source>
        <dbReference type="EMBL" id="CAH2983529.1"/>
    </source>
</evidence>
<dbReference type="PANTHER" id="PTHR43142:SF1">
    <property type="entry name" value="CARBOXYLIC ESTER HYDROLASE"/>
    <property type="match status" value="1"/>
</dbReference>
<dbReference type="Pfam" id="PF00135">
    <property type="entry name" value="COesterase"/>
    <property type="match status" value="1"/>
</dbReference>
<dbReference type="InterPro" id="IPR029058">
    <property type="entry name" value="AB_hydrolase_fold"/>
</dbReference>
<sequence length="554" mass="63493">MFEYLLFLIVVSNVFCEDVADSRIVELPEGDVQGAKYWNGDIYEFYGVPYATAPKGRDRFKPPLPVTPRKTILTADKQSIMCHQTFYTGENEEEIFLNGEEDCLVMNILVPLIANRTNLVPVVVYIHSGAFAGGSANMGKLHYLARLGVVAITFNYRVGAVGFACLGTEEIPGNAGLKDQLAALKWIKKNIGRFGGDPDKITLAGYSVGATMAEIHALSKHTNGLFDKLILDSGSALTPFAINRHPITTARNIALSFGYNITGNIKDLTEFYLNATDTDLAIKSLNFFLPNSTFGFSPCIESIENSPEPYLTESPLETLKRGDVKQLAILIGFTKMEGLSRSGQFGAWKKKMNENFAEFLPADLIFKDFKTKEEIAKMVKHYYFKDEEVTNDKKREYVDYFSDSMFKYPIIKSLMLQRAITTRPFYVYEFSYVGELSTPHHFMDTIKGATHRDQDSYIWDFYGFTKNPEDMDTRDRMTYMWTDFVKFENPTAYESDLIDTKWKVYSRQHPYYLSIDRKLELKVDPVPESYQFWDKLYEKYYWDPTHQKPDTIKK</sequence>
<proteinExistence type="inferred from homology"/>
<dbReference type="PANTHER" id="PTHR43142">
    <property type="entry name" value="CARBOXYLIC ESTER HYDROLASE"/>
    <property type="match status" value="1"/>
</dbReference>
<evidence type="ECO:0000256" key="4">
    <source>
        <dbReference type="ARBA" id="ARBA00023180"/>
    </source>
</evidence>
<keyword evidence="4" id="KW-0325">Glycoprotein</keyword>
<feature type="signal peptide" evidence="5">
    <location>
        <begin position="1"/>
        <end position="16"/>
    </location>
</feature>
<accession>A0ABN8L7E2</accession>
<name>A0ABN8L7E2_CHISP</name>
<keyword evidence="2" id="KW-0719">Serine esterase</keyword>
<dbReference type="Proteomes" id="UP001153292">
    <property type="component" value="Chromosome 17"/>
</dbReference>
<feature type="chain" id="PRO_5045076050" description="Carboxylesterase type B domain-containing protein" evidence="5">
    <location>
        <begin position="17"/>
        <end position="554"/>
    </location>
</feature>
<gene>
    <name evidence="7" type="ORF">CHILSU_LOCUS3817</name>
</gene>
<dbReference type="Gene3D" id="3.40.50.1820">
    <property type="entry name" value="alpha/beta hydrolase"/>
    <property type="match status" value="1"/>
</dbReference>
<evidence type="ECO:0000313" key="8">
    <source>
        <dbReference type="Proteomes" id="UP001153292"/>
    </source>
</evidence>